<sequence length="58" mass="6749">MGIDLSERQLETAAMFQSEHGLEFPLIHASAEETRYFVPRSWALQWPCEDVWSVRKPA</sequence>
<dbReference type="AlphaFoldDB" id="A0A6J5ZWD1"/>
<organism evidence="1">
    <name type="scientific">freshwater metagenome</name>
    <dbReference type="NCBI Taxonomy" id="449393"/>
    <lineage>
        <taxon>unclassified sequences</taxon>
        <taxon>metagenomes</taxon>
        <taxon>ecological metagenomes</taxon>
    </lineage>
</organism>
<protein>
    <submittedName>
        <fullName evidence="1">Unannotated protein</fullName>
    </submittedName>
</protein>
<gene>
    <name evidence="1" type="ORF">UFOPK3522_00861</name>
</gene>
<name>A0A6J5ZWD1_9ZZZZ</name>
<dbReference type="EMBL" id="CAESAO010000063">
    <property type="protein sequence ID" value="CAB4343683.1"/>
    <property type="molecule type" value="Genomic_DNA"/>
</dbReference>
<proteinExistence type="predicted"/>
<reference evidence="1" key="1">
    <citation type="submission" date="2020-05" db="EMBL/GenBank/DDBJ databases">
        <authorList>
            <person name="Chiriac C."/>
            <person name="Salcher M."/>
            <person name="Ghai R."/>
            <person name="Kavagutti S V."/>
        </authorList>
    </citation>
    <scope>NUCLEOTIDE SEQUENCE</scope>
</reference>
<evidence type="ECO:0000313" key="1">
    <source>
        <dbReference type="EMBL" id="CAB4343683.1"/>
    </source>
</evidence>
<accession>A0A6J5ZWD1</accession>